<evidence type="ECO:0000259" key="4">
    <source>
        <dbReference type="Pfam" id="PF12736"/>
    </source>
</evidence>
<dbReference type="GO" id="GO:0004497">
    <property type="term" value="F:monooxygenase activity"/>
    <property type="evidence" value="ECO:0007669"/>
    <property type="project" value="InterPro"/>
</dbReference>
<dbReference type="GO" id="GO:0020037">
    <property type="term" value="F:heme binding"/>
    <property type="evidence" value="ECO:0007669"/>
    <property type="project" value="InterPro"/>
</dbReference>
<dbReference type="InterPro" id="IPR045473">
    <property type="entry name" value="ASM_C"/>
</dbReference>
<sequence>MESAAELVKSHLGSWPAVFALLALAAAGYALTGLLAQRRSALRGVEGFPGPAAHWLFGHFKQDGKDFDRMSEWGERYPNAFPDKLERYASCDESFEVFEHVSLMSLDTILKCAFSDNSNCQTESPHGFRFRKALKVAYRHTVEVLKKRKEALKDENELDRIRAKRNLDFLDILLLARVGGCDRGGIECDGGLGSLWGQVHLWCWIGEGQRKPSLHRGASWSSCWLVLVTGGRQVPIEATAQVVAVDALRRSVYEISGSEVCFSTGDLIKVIGIELLSVCCEDINNNETFELPINHKGLFKVVPEEMPYGTIEEMMSLRPVGLESCLPFTFTSSSKITVGNFTLGAERALTVLSIERREGEEDQLRCHIRGQQEASADLCIPLSFQGEFRECESEERFTLMEIMTSPYLRSRRFCFLNTTNSERTLILSPVYQVHGIMNMRTNILKFPSSLEMDVVDVTEMSGDVNFVTPLSLTEVCSQPEESFPAVAEILEGPETHSLFRCSWLPRLSMNSHLIFHKIGTSAMVLLSSLKSRKTQQYFLVSQQYGGRFKRRPREFNSVYELYVASIQAPGLKEFSLPLDVKVVSRDTELETDPLAGFTCLRIEGAMLEPTIQASFLHKPEHCFEIPTQWLSMSVFFTQEALPWPIGQPPKCHVDWVTEAILDDQPPPVLPRKPTAAEMTTGKAVPNMYVKREEAMTKGNFWHITDQHWDPTYKLSDDPTLVCASSGKRPAANAGKFGAYACDSPWLLINSSVYAMKDILPDPDFIVWTGDDTPHVPNKDLGEEAVLHIIGNLTQIISQVFPSGYYTEKLLNRTGFRMLALNTNLYYDQNKLTQDMDDPAGQFSWADQVYIIGHVPPGFFEKKRSAPISTIFLSPGVTPWKTTLPGVKDGANNPGIRVFEYDTQTLLVKDVVTYYLNLTHANAARERWEKEYRLTESFRLPDASPASMHQALERMANDRCYLQKYYEFNSVSYDLTECNSDCRVDHVCAAREVDFDRYEHCLEEEGAAALHGGLLAVLSVAVSLVMANH</sequence>
<evidence type="ECO:0000256" key="3">
    <source>
        <dbReference type="SAM" id="Phobius"/>
    </source>
</evidence>
<dbReference type="GO" id="GO:0016705">
    <property type="term" value="F:oxidoreductase activity, acting on paired donors, with incorporation or reduction of molecular oxygen"/>
    <property type="evidence" value="ECO:0007669"/>
    <property type="project" value="InterPro"/>
</dbReference>
<dbReference type="Pfam" id="PF12736">
    <property type="entry name" value="CABIT"/>
    <property type="match status" value="2"/>
</dbReference>
<keyword evidence="3" id="KW-0812">Transmembrane</keyword>
<reference evidence="6 7" key="1">
    <citation type="submission" date="2019-03" db="EMBL/GenBank/DDBJ databases">
        <title>First draft genome of Liparis tanakae, snailfish: a comprehensive survey of snailfish specific genes.</title>
        <authorList>
            <person name="Kim W."/>
            <person name="Song I."/>
            <person name="Jeong J.-H."/>
            <person name="Kim D."/>
            <person name="Kim S."/>
            <person name="Ryu S."/>
            <person name="Song J.Y."/>
            <person name="Lee S.K."/>
        </authorList>
    </citation>
    <scope>NUCLEOTIDE SEQUENCE [LARGE SCALE GENOMIC DNA]</scope>
    <source>
        <tissue evidence="6">Muscle</tissue>
    </source>
</reference>
<dbReference type="Proteomes" id="UP000314294">
    <property type="component" value="Unassembled WGS sequence"/>
</dbReference>
<gene>
    <name evidence="6" type="primary">Smpdl3b</name>
    <name evidence="6" type="ORF">EYF80_000431</name>
</gene>
<keyword evidence="3" id="KW-1133">Transmembrane helix</keyword>
<organism evidence="6 7">
    <name type="scientific">Liparis tanakae</name>
    <name type="common">Tanaka's snailfish</name>
    <dbReference type="NCBI Taxonomy" id="230148"/>
    <lineage>
        <taxon>Eukaryota</taxon>
        <taxon>Metazoa</taxon>
        <taxon>Chordata</taxon>
        <taxon>Craniata</taxon>
        <taxon>Vertebrata</taxon>
        <taxon>Euteleostomi</taxon>
        <taxon>Actinopterygii</taxon>
        <taxon>Neopterygii</taxon>
        <taxon>Teleostei</taxon>
        <taxon>Neoteleostei</taxon>
        <taxon>Acanthomorphata</taxon>
        <taxon>Eupercaria</taxon>
        <taxon>Perciformes</taxon>
        <taxon>Cottioidei</taxon>
        <taxon>Cottales</taxon>
        <taxon>Liparidae</taxon>
        <taxon>Liparis</taxon>
    </lineage>
</organism>
<evidence type="ECO:0000256" key="2">
    <source>
        <dbReference type="SAM" id="Coils"/>
    </source>
</evidence>
<dbReference type="GO" id="GO:0005737">
    <property type="term" value="C:cytoplasm"/>
    <property type="evidence" value="ECO:0007669"/>
    <property type="project" value="TreeGrafter"/>
</dbReference>
<keyword evidence="3" id="KW-0472">Membrane</keyword>
<dbReference type="InterPro" id="IPR029052">
    <property type="entry name" value="Metallo-depent_PP-like"/>
</dbReference>
<protein>
    <submittedName>
        <fullName evidence="6">Acid sphingomyelinase-like phosphodiesterase 3b</fullName>
    </submittedName>
</protein>
<dbReference type="InterPro" id="IPR039671">
    <property type="entry name" value="THEMIS"/>
</dbReference>
<proteinExistence type="inferred from homology"/>
<dbReference type="SUPFAM" id="SSF56300">
    <property type="entry name" value="Metallo-dependent phosphatases"/>
    <property type="match status" value="1"/>
</dbReference>
<dbReference type="PANTHER" id="PTHR15215:SF2">
    <property type="entry name" value="PROTEIN THEMIS2"/>
    <property type="match status" value="1"/>
</dbReference>
<keyword evidence="2" id="KW-0175">Coiled coil</keyword>
<comment type="caution">
    <text evidence="6">The sequence shown here is derived from an EMBL/GenBank/DDBJ whole genome shotgun (WGS) entry which is preliminary data.</text>
</comment>
<feature type="domain" description="CABIT" evidence="4">
    <location>
        <begin position="241"/>
        <end position="460"/>
    </location>
</feature>
<dbReference type="PANTHER" id="PTHR15215">
    <property type="entry name" value="CABIT DOMAIN-CONTAINING PROTEIN"/>
    <property type="match status" value="1"/>
</dbReference>
<accession>A0A4Z2JH11</accession>
<dbReference type="AlphaFoldDB" id="A0A4Z2JH11"/>
<name>A0A4Z2JH11_9TELE</name>
<comment type="similarity">
    <text evidence="1">Belongs to the themis family.</text>
</comment>
<dbReference type="InterPro" id="IPR036396">
    <property type="entry name" value="Cyt_P450_sf"/>
</dbReference>
<dbReference type="InterPro" id="IPR025946">
    <property type="entry name" value="CABIT_dom"/>
</dbReference>
<dbReference type="GO" id="GO:0005506">
    <property type="term" value="F:iron ion binding"/>
    <property type="evidence" value="ECO:0007669"/>
    <property type="project" value="InterPro"/>
</dbReference>
<dbReference type="GO" id="GO:0005634">
    <property type="term" value="C:nucleus"/>
    <property type="evidence" value="ECO:0007669"/>
    <property type="project" value="TreeGrafter"/>
</dbReference>
<evidence type="ECO:0000313" key="6">
    <source>
        <dbReference type="EMBL" id="TNN89143.1"/>
    </source>
</evidence>
<feature type="transmembrane region" description="Helical" evidence="3">
    <location>
        <begin position="12"/>
        <end position="36"/>
    </location>
</feature>
<evidence type="ECO:0000313" key="7">
    <source>
        <dbReference type="Proteomes" id="UP000314294"/>
    </source>
</evidence>
<dbReference type="GO" id="GO:0050852">
    <property type="term" value="P:T cell receptor signaling pathway"/>
    <property type="evidence" value="ECO:0007669"/>
    <property type="project" value="TreeGrafter"/>
</dbReference>
<feature type="domain" description="CABIT" evidence="4">
    <location>
        <begin position="483"/>
        <end position="561"/>
    </location>
</feature>
<evidence type="ECO:0000259" key="5">
    <source>
        <dbReference type="Pfam" id="PF19272"/>
    </source>
</evidence>
<evidence type="ECO:0000256" key="1">
    <source>
        <dbReference type="ARBA" id="ARBA00006414"/>
    </source>
</evidence>
<feature type="coiled-coil region" evidence="2">
    <location>
        <begin position="135"/>
        <end position="162"/>
    </location>
</feature>
<dbReference type="SUPFAM" id="SSF48264">
    <property type="entry name" value="Cytochrome P450"/>
    <property type="match status" value="1"/>
</dbReference>
<keyword evidence="7" id="KW-1185">Reference proteome</keyword>
<dbReference type="OrthoDB" id="9030353at2759"/>
<dbReference type="Pfam" id="PF19272">
    <property type="entry name" value="ASMase_C"/>
    <property type="match status" value="1"/>
</dbReference>
<feature type="domain" description="Sphingomyelin phosphodiesterase C-terminal" evidence="5">
    <location>
        <begin position="866"/>
        <end position="1004"/>
    </location>
</feature>
<dbReference type="EMBL" id="SRLO01000002">
    <property type="protein sequence ID" value="TNN89143.1"/>
    <property type="molecule type" value="Genomic_DNA"/>
</dbReference>